<evidence type="ECO:0000256" key="2">
    <source>
        <dbReference type="SAM" id="MobiDB-lite"/>
    </source>
</evidence>
<reference evidence="4" key="1">
    <citation type="submission" date="2023-06" db="EMBL/GenBank/DDBJ databases">
        <title>Genomic analysis of the entomopathogenic nematode Steinernema hermaphroditum.</title>
        <authorList>
            <person name="Schwarz E.M."/>
            <person name="Heppert J.K."/>
            <person name="Baniya A."/>
            <person name="Schwartz H.T."/>
            <person name="Tan C.-H."/>
            <person name="Antoshechkin I."/>
            <person name="Sternberg P.W."/>
            <person name="Goodrich-Blair H."/>
            <person name="Dillman A.R."/>
        </authorList>
    </citation>
    <scope>NUCLEOTIDE SEQUENCE</scope>
    <source>
        <strain evidence="4">PS9179</strain>
        <tissue evidence="4">Whole animal</tissue>
    </source>
</reference>
<evidence type="ECO:0000256" key="1">
    <source>
        <dbReference type="ARBA" id="ARBA00008335"/>
    </source>
</evidence>
<feature type="region of interest" description="Disordered" evidence="2">
    <location>
        <begin position="1"/>
        <end position="21"/>
    </location>
</feature>
<feature type="transmembrane region" description="Helical" evidence="3">
    <location>
        <begin position="300"/>
        <end position="325"/>
    </location>
</feature>
<feature type="transmembrane region" description="Helical" evidence="3">
    <location>
        <begin position="250"/>
        <end position="269"/>
    </location>
</feature>
<feature type="transmembrane region" description="Helical" evidence="3">
    <location>
        <begin position="369"/>
        <end position="387"/>
    </location>
</feature>
<dbReference type="SUPFAM" id="SSF103473">
    <property type="entry name" value="MFS general substrate transporter"/>
    <property type="match status" value="1"/>
</dbReference>
<dbReference type="Gene3D" id="1.20.1250.20">
    <property type="entry name" value="MFS general substrate transporter like domains"/>
    <property type="match status" value="1"/>
</dbReference>
<dbReference type="Pfam" id="PF13347">
    <property type="entry name" value="MFS_2"/>
    <property type="match status" value="1"/>
</dbReference>
<feature type="transmembrane region" description="Helical" evidence="3">
    <location>
        <begin position="337"/>
        <end position="357"/>
    </location>
</feature>
<gene>
    <name evidence="4" type="ORF">QR680_001771</name>
</gene>
<sequence length="522" mass="58264">MEVEDERNNDTVQAVRTRPPTSYTNAAAEEHLENVDLVNEPELVRQLPLVPAPRDVTGLQMIGYGIGHFYNDLCASMWFTYLMIYLEKGLKLHSSSAGFLMLVGQVTDAVATPLVGILSDHSTLPHCSNRFGRRLSWHFLGTVLVTFSFPFVFNTCLPCTTGSWEGWTVLWFVPFIMIFQIGWAAVQISHLSLMVDLSSVESSRTSMNAIRYGSSVVANVFVFALFAVLLKDVEGTSVIGPQDAHSFRNAGFVVVGLGLIVSVAFYAAIKEPRSTGRSRLNSLSSEISERMYWSSWFKHIQFYQIAFLYMFARLFINVSQVYFPFYATLTQDLTKQYVAILPMVSFISSFVITVLLSVPFVNKLFGHKILCTAAAVFGTATCGWMFLDADLLQMYGISVLLGICRTAFLVSSLGMTANMINRSTESGAFVYGGMSFLDKLSNGIAYQIIELLNPSCDGVHKHETCASFYRNVMTFVPGGCAVLFLFVLLTLIPSQIGKRIRRRRRDDDMEALVNEHHEETEG</sequence>
<proteinExistence type="inferred from homology"/>
<dbReference type="CDD" id="cd17491">
    <property type="entry name" value="MFS_MFSD12"/>
    <property type="match status" value="1"/>
</dbReference>
<feature type="transmembrane region" description="Helical" evidence="3">
    <location>
        <begin position="209"/>
        <end position="230"/>
    </location>
</feature>
<dbReference type="Proteomes" id="UP001175271">
    <property type="component" value="Unassembled WGS sequence"/>
</dbReference>
<dbReference type="PANTHER" id="PTHR11328:SF28">
    <property type="entry name" value="MAJOR FACILITATOR SUPERFAMILY DOMAIN-CONTAINING PROTEIN 12"/>
    <property type="match status" value="1"/>
</dbReference>
<evidence type="ECO:0000256" key="3">
    <source>
        <dbReference type="SAM" id="Phobius"/>
    </source>
</evidence>
<dbReference type="FunFam" id="1.20.1250.20:FF:000431">
    <property type="entry name" value="Predicted protein"/>
    <property type="match status" value="1"/>
</dbReference>
<protein>
    <submittedName>
        <fullName evidence="4">Uncharacterized protein</fullName>
    </submittedName>
</protein>
<keyword evidence="5" id="KW-1185">Reference proteome</keyword>
<feature type="compositionally biased region" description="Polar residues" evidence="2">
    <location>
        <begin position="10"/>
        <end position="21"/>
    </location>
</feature>
<evidence type="ECO:0000313" key="5">
    <source>
        <dbReference type="Proteomes" id="UP001175271"/>
    </source>
</evidence>
<dbReference type="AlphaFoldDB" id="A0AA39H0M1"/>
<keyword evidence="3" id="KW-0812">Transmembrane</keyword>
<dbReference type="InterPro" id="IPR036259">
    <property type="entry name" value="MFS_trans_sf"/>
</dbReference>
<feature type="transmembrane region" description="Helical" evidence="3">
    <location>
        <begin position="69"/>
        <end position="86"/>
    </location>
</feature>
<feature type="transmembrane region" description="Helical" evidence="3">
    <location>
        <begin position="469"/>
        <end position="492"/>
    </location>
</feature>
<organism evidence="4 5">
    <name type="scientific">Steinernema hermaphroditum</name>
    <dbReference type="NCBI Taxonomy" id="289476"/>
    <lineage>
        <taxon>Eukaryota</taxon>
        <taxon>Metazoa</taxon>
        <taxon>Ecdysozoa</taxon>
        <taxon>Nematoda</taxon>
        <taxon>Chromadorea</taxon>
        <taxon>Rhabditida</taxon>
        <taxon>Tylenchina</taxon>
        <taxon>Panagrolaimomorpha</taxon>
        <taxon>Strongyloidoidea</taxon>
        <taxon>Steinernematidae</taxon>
        <taxon>Steinernema</taxon>
    </lineage>
</organism>
<dbReference type="PANTHER" id="PTHR11328">
    <property type="entry name" value="MAJOR FACILITATOR SUPERFAMILY DOMAIN-CONTAINING PROTEIN"/>
    <property type="match status" value="1"/>
</dbReference>
<feature type="transmembrane region" description="Helical" evidence="3">
    <location>
        <begin position="428"/>
        <end position="449"/>
    </location>
</feature>
<feature type="transmembrane region" description="Helical" evidence="3">
    <location>
        <begin position="169"/>
        <end position="188"/>
    </location>
</feature>
<dbReference type="GO" id="GO:0008643">
    <property type="term" value="P:carbohydrate transport"/>
    <property type="evidence" value="ECO:0007669"/>
    <property type="project" value="InterPro"/>
</dbReference>
<feature type="transmembrane region" description="Helical" evidence="3">
    <location>
        <begin position="393"/>
        <end position="416"/>
    </location>
</feature>
<dbReference type="InterPro" id="IPR039672">
    <property type="entry name" value="MFS_2"/>
</dbReference>
<dbReference type="GO" id="GO:0015293">
    <property type="term" value="F:symporter activity"/>
    <property type="evidence" value="ECO:0007669"/>
    <property type="project" value="InterPro"/>
</dbReference>
<keyword evidence="3" id="KW-0472">Membrane</keyword>
<dbReference type="GO" id="GO:0005886">
    <property type="term" value="C:plasma membrane"/>
    <property type="evidence" value="ECO:0007669"/>
    <property type="project" value="TreeGrafter"/>
</dbReference>
<accession>A0AA39H0M1</accession>
<feature type="transmembrane region" description="Helical" evidence="3">
    <location>
        <begin position="139"/>
        <end position="157"/>
    </location>
</feature>
<feature type="transmembrane region" description="Helical" evidence="3">
    <location>
        <begin position="98"/>
        <end position="118"/>
    </location>
</feature>
<name>A0AA39H0M1_9BILA</name>
<comment type="caution">
    <text evidence="4">The sequence shown here is derived from an EMBL/GenBank/DDBJ whole genome shotgun (WGS) entry which is preliminary data.</text>
</comment>
<evidence type="ECO:0000313" key="4">
    <source>
        <dbReference type="EMBL" id="KAK0396569.1"/>
    </source>
</evidence>
<comment type="similarity">
    <text evidence="1">Belongs to the major facilitator superfamily.</text>
</comment>
<keyword evidence="3" id="KW-1133">Transmembrane helix</keyword>
<dbReference type="EMBL" id="JAUCMV010000005">
    <property type="protein sequence ID" value="KAK0396569.1"/>
    <property type="molecule type" value="Genomic_DNA"/>
</dbReference>